<name>A0A2T8KUA7_9POAL</name>
<feature type="region of interest" description="Disordered" evidence="1">
    <location>
        <begin position="122"/>
        <end position="170"/>
    </location>
</feature>
<dbReference type="AlphaFoldDB" id="A0A2T8KUA7"/>
<evidence type="ECO:0000256" key="1">
    <source>
        <dbReference type="SAM" id="MobiDB-lite"/>
    </source>
</evidence>
<reference evidence="2" key="1">
    <citation type="submission" date="2018-04" db="EMBL/GenBank/DDBJ databases">
        <title>WGS assembly of Panicum hallii.</title>
        <authorList>
            <person name="Lovell J."/>
            <person name="Jenkins J."/>
            <person name="Lowry D."/>
            <person name="Mamidi S."/>
            <person name="Sreedasyam A."/>
            <person name="Weng X."/>
            <person name="Barry K."/>
            <person name="Bonette J."/>
            <person name="Campitelli B."/>
            <person name="Daum C."/>
            <person name="Gordon S."/>
            <person name="Gould B."/>
            <person name="Lipzen A."/>
            <person name="Macqueen A."/>
            <person name="Palacio-Mejia J."/>
            <person name="Plott C."/>
            <person name="Shakirov E."/>
            <person name="Shu S."/>
            <person name="Yoshinaga Y."/>
            <person name="Zane M."/>
            <person name="Rokhsar D."/>
            <person name="Grimwood J."/>
            <person name="Schmutz J."/>
            <person name="Juenger T."/>
        </authorList>
    </citation>
    <scope>NUCLEOTIDE SEQUENCE [LARGE SCALE GENOMIC DNA]</scope>
    <source>
        <strain evidence="2">FIL2</strain>
    </source>
</reference>
<dbReference type="PANTHER" id="PTHR33063:SF15">
    <property type="entry name" value="TRANSPOSASE, PTTA_EN_SPM, PLANT"/>
    <property type="match status" value="1"/>
</dbReference>
<sequence length="347" mass="38208">MPPGKKQAPGRAPMPLGKEPAGQALMPPGKEAPGRRDDANRGEMPDNPPPTTNSNPAHSTLTLGEMVTKNPPGRTIAARPRQPAGFSEYEKERAQHIMRNNQIFQRLGIGQLASLLKNVSANVEDDGPQKSGSEYSPHDKEGLEDDDEVISKSVKVSSQGTRGSKRVRPPRLQLERRVTRQNSAATISLTASTEEALATVQTENLNPTADEDELVEVTEQVRRGRSMGKDLDRITRGLGSKICIHVSEGKRRPAVPLQAAKLASEAGIVLRQHRQFNIDTDNKAVKDACIDLLKGGQRQRRYNLKLKYFNGLSQDQVPRTSPVACMSDAQWLELVAMWSKEEHKVLL</sequence>
<protein>
    <submittedName>
        <fullName evidence="2">Uncharacterized protein</fullName>
    </submittedName>
</protein>
<organism evidence="2">
    <name type="scientific">Panicum hallii</name>
    <dbReference type="NCBI Taxonomy" id="206008"/>
    <lineage>
        <taxon>Eukaryota</taxon>
        <taxon>Viridiplantae</taxon>
        <taxon>Streptophyta</taxon>
        <taxon>Embryophyta</taxon>
        <taxon>Tracheophyta</taxon>
        <taxon>Spermatophyta</taxon>
        <taxon>Magnoliopsida</taxon>
        <taxon>Liliopsida</taxon>
        <taxon>Poales</taxon>
        <taxon>Poaceae</taxon>
        <taxon>PACMAD clade</taxon>
        <taxon>Panicoideae</taxon>
        <taxon>Panicodae</taxon>
        <taxon>Paniceae</taxon>
        <taxon>Panicinae</taxon>
        <taxon>Panicum</taxon>
        <taxon>Panicum sect. Panicum</taxon>
    </lineage>
</organism>
<feature type="compositionally biased region" description="Basic and acidic residues" evidence="1">
    <location>
        <begin position="32"/>
        <end position="44"/>
    </location>
</feature>
<gene>
    <name evidence="2" type="ORF">PAHAL_1G061500</name>
</gene>
<dbReference type="EMBL" id="CM008046">
    <property type="protein sequence ID" value="PVH65729.1"/>
    <property type="molecule type" value="Genomic_DNA"/>
</dbReference>
<dbReference type="Gramene" id="PVH65729">
    <property type="protein sequence ID" value="PVH65729"/>
    <property type="gene ID" value="PAHAL_1G061500"/>
</dbReference>
<proteinExistence type="predicted"/>
<dbReference type="Proteomes" id="UP000243499">
    <property type="component" value="Chromosome 1"/>
</dbReference>
<evidence type="ECO:0000313" key="2">
    <source>
        <dbReference type="EMBL" id="PVH65729.1"/>
    </source>
</evidence>
<dbReference type="PANTHER" id="PTHR33063">
    <property type="entry name" value="OS02G0583500 PROTEIN"/>
    <property type="match status" value="1"/>
</dbReference>
<accession>A0A2T8KUA7</accession>
<feature type="region of interest" description="Disordered" evidence="1">
    <location>
        <begin position="1"/>
        <end position="90"/>
    </location>
</feature>